<proteinExistence type="predicted"/>
<dbReference type="InterPro" id="IPR035959">
    <property type="entry name" value="RutC-like_sf"/>
</dbReference>
<name>E4N046_KITSK</name>
<dbReference type="Pfam" id="PF01042">
    <property type="entry name" value="Ribonuc_L-PSP"/>
    <property type="match status" value="1"/>
</dbReference>
<evidence type="ECO:0000313" key="2">
    <source>
        <dbReference type="Proteomes" id="UP000007076"/>
    </source>
</evidence>
<keyword evidence="2" id="KW-1185">Reference proteome</keyword>
<dbReference type="Proteomes" id="UP000007076">
    <property type="component" value="Chromosome"/>
</dbReference>
<organism evidence="1 2">
    <name type="scientific">Kitasatospora setae (strain ATCC 33774 / DSM 43861 / JCM 3304 / KCC A-0304 / NBRC 14216 / KM-6054)</name>
    <name type="common">Streptomyces setae</name>
    <dbReference type="NCBI Taxonomy" id="452652"/>
    <lineage>
        <taxon>Bacteria</taxon>
        <taxon>Bacillati</taxon>
        <taxon>Actinomycetota</taxon>
        <taxon>Actinomycetes</taxon>
        <taxon>Kitasatosporales</taxon>
        <taxon>Streptomycetaceae</taxon>
        <taxon>Kitasatospora</taxon>
    </lineage>
</organism>
<sequence>MRRRPGRGDNRRMTDITRIDPAGLHPTAGYAHITVVEAGRTAHLAGQCPLDADGKLVGAGRLDVQTGRVVANAMTALAALGAGPERVVRSVVYVVDDRPEVLGGVWRQLNASPLGPAFTTASTLLGVAALGYAGQLVEIDLTVALE</sequence>
<dbReference type="PATRIC" id="fig|452652.3.peg.5608"/>
<dbReference type="EMBL" id="AP010968">
    <property type="protein sequence ID" value="BAJ31374.1"/>
    <property type="molecule type" value="Genomic_DNA"/>
</dbReference>
<dbReference type="Gene3D" id="3.30.1330.40">
    <property type="entry name" value="RutC-like"/>
    <property type="match status" value="1"/>
</dbReference>
<dbReference type="SUPFAM" id="SSF55298">
    <property type="entry name" value="YjgF-like"/>
    <property type="match status" value="1"/>
</dbReference>
<evidence type="ECO:0000313" key="1">
    <source>
        <dbReference type="EMBL" id="BAJ31374.1"/>
    </source>
</evidence>
<dbReference type="CDD" id="cd00448">
    <property type="entry name" value="YjgF_YER057c_UK114_family"/>
    <property type="match status" value="1"/>
</dbReference>
<dbReference type="HOGENOM" id="CLU_100715_4_0_11"/>
<gene>
    <name evidence="1" type="ordered locus">KSE_56010</name>
</gene>
<dbReference type="InterPro" id="IPR006175">
    <property type="entry name" value="YjgF/YER057c/UK114"/>
</dbReference>
<accession>E4N046</accession>
<reference evidence="1 2" key="1">
    <citation type="journal article" date="2010" name="DNA Res.">
        <title>Genome sequence of Kitasatospora setae NBRC 14216T: an evolutionary snapshot of the family Streptomycetaceae.</title>
        <authorList>
            <person name="Ichikawa N."/>
            <person name="Oguchi A."/>
            <person name="Ikeda H."/>
            <person name="Ishikawa J."/>
            <person name="Kitani S."/>
            <person name="Watanabe Y."/>
            <person name="Nakamura S."/>
            <person name="Katano Y."/>
            <person name="Kishi E."/>
            <person name="Sasagawa M."/>
            <person name="Ankai A."/>
            <person name="Fukui S."/>
            <person name="Hashimoto Y."/>
            <person name="Kamata S."/>
            <person name="Otoguro M."/>
            <person name="Tanikawa S."/>
            <person name="Nihira T."/>
            <person name="Horinouchi S."/>
            <person name="Ohnishi Y."/>
            <person name="Hayakawa M."/>
            <person name="Kuzuyama T."/>
            <person name="Arisawa A."/>
            <person name="Nomoto F."/>
            <person name="Miura H."/>
            <person name="Takahashi Y."/>
            <person name="Fujita N."/>
        </authorList>
    </citation>
    <scope>NUCLEOTIDE SEQUENCE [LARGE SCALE GENOMIC DNA]</scope>
    <source>
        <strain evidence="2">ATCC 33774 / DSM 43861 / JCM 3304 / KCC A-0304 / NBRC 14216 / KM-6054</strain>
    </source>
</reference>
<dbReference type="AlphaFoldDB" id="E4N046"/>
<dbReference type="eggNOG" id="COG0251">
    <property type="taxonomic scope" value="Bacteria"/>
</dbReference>
<dbReference type="STRING" id="452652.KSE_56010"/>
<dbReference type="KEGG" id="ksk:KSE_56010"/>
<protein>
    <submittedName>
        <fullName evidence="1">Uncharacterized protein</fullName>
    </submittedName>
</protein>